<dbReference type="InterPro" id="IPR003439">
    <property type="entry name" value="ABC_transporter-like_ATP-bd"/>
</dbReference>
<feature type="domain" description="ABC transporter" evidence="5">
    <location>
        <begin position="5"/>
        <end position="228"/>
    </location>
</feature>
<dbReference type="CDD" id="cd03268">
    <property type="entry name" value="ABC_BcrA_bacitracin_resist"/>
    <property type="match status" value="1"/>
</dbReference>
<accession>A0A1J0A5K5</accession>
<evidence type="ECO:0000313" key="7">
    <source>
        <dbReference type="Proteomes" id="UP000191200"/>
    </source>
</evidence>
<organism evidence="6 7">
    <name type="scientific">Vagococcus teuberi</name>
    <dbReference type="NCBI Taxonomy" id="519472"/>
    <lineage>
        <taxon>Bacteria</taxon>
        <taxon>Bacillati</taxon>
        <taxon>Bacillota</taxon>
        <taxon>Bacilli</taxon>
        <taxon>Lactobacillales</taxon>
        <taxon>Enterococcaceae</taxon>
        <taxon>Vagococcus</taxon>
    </lineage>
</organism>
<name>A0A1J0A5K5_9ENTE</name>
<keyword evidence="4 6" id="KW-0067">ATP-binding</keyword>
<dbReference type="OrthoDB" id="9804819at2"/>
<evidence type="ECO:0000256" key="2">
    <source>
        <dbReference type="ARBA" id="ARBA00022448"/>
    </source>
</evidence>
<dbReference type="PROSITE" id="PS00211">
    <property type="entry name" value="ABC_TRANSPORTER_1"/>
    <property type="match status" value="1"/>
</dbReference>
<dbReference type="InterPro" id="IPR022501">
    <property type="entry name" value="ABC_Gallidermin_ATP-bd"/>
</dbReference>
<comment type="similarity">
    <text evidence="1">Belongs to the ABC transporter superfamily.</text>
</comment>
<dbReference type="PANTHER" id="PTHR43335">
    <property type="entry name" value="ABC TRANSPORTER, ATP-BINDING PROTEIN"/>
    <property type="match status" value="1"/>
</dbReference>
<dbReference type="STRING" id="519472.BHY08_04725"/>
<dbReference type="Proteomes" id="UP000191200">
    <property type="component" value="Chromosome"/>
</dbReference>
<dbReference type="PANTHER" id="PTHR43335:SF4">
    <property type="entry name" value="ABC TRANSPORTER, ATP-BINDING PROTEIN"/>
    <property type="match status" value="1"/>
</dbReference>
<dbReference type="InterPro" id="IPR003593">
    <property type="entry name" value="AAA+_ATPase"/>
</dbReference>
<dbReference type="EMBL" id="CP017267">
    <property type="protein sequence ID" value="APB31193.1"/>
    <property type="molecule type" value="Genomic_DNA"/>
</dbReference>
<dbReference type="PROSITE" id="PS50893">
    <property type="entry name" value="ABC_TRANSPORTER_2"/>
    <property type="match status" value="1"/>
</dbReference>
<protein>
    <submittedName>
        <fullName evidence="6">Lantibiotic ABC transporter ATP-binding protein</fullName>
    </submittedName>
</protein>
<keyword evidence="2" id="KW-0813">Transport</keyword>
<sequence>MTNIIEIKEVSKQFKHQTVLDNISLTIEEGTVYGLLGPNGAGKSTLLKIITQVIKPDSGTIYFDSHELNQSDLLEIGAIIESPAIYPNLTAYENLDVLATLLNIEKTRIKEVLSVVSLENTGKKLAKDFSFGMKQRLGIAMALIHQPRLLILDEPTNGLDPVGIQELRELIKSFSKQGITVILSSHILSEVQQVADKVGIINHGHLRYEGKNDMTDTHLEDLFMTIIKKDDKDYE</sequence>
<dbReference type="InterPro" id="IPR027417">
    <property type="entry name" value="P-loop_NTPase"/>
</dbReference>
<gene>
    <name evidence="6" type="ORF">BHY08_04725</name>
</gene>
<reference evidence="6 7" key="1">
    <citation type="submission" date="2016-09" db="EMBL/GenBank/DDBJ databases">
        <title>Vagococcus teuberi sp. nov., isolated from the Malian artisanal sour milk fene.</title>
        <authorList>
            <person name="Wullschleger S."/>
            <person name="Seifert C."/>
            <person name="Baumgartner S."/>
            <person name="Lacroix C."/>
            <person name="Bonfoh B."/>
            <person name="Stevens M.J."/>
            <person name="Meile L."/>
        </authorList>
    </citation>
    <scope>NUCLEOTIDE SEQUENCE [LARGE SCALE GENOMIC DNA]</scope>
    <source>
        <strain evidence="6 7">DSM 21459</strain>
    </source>
</reference>
<dbReference type="AlphaFoldDB" id="A0A1J0A5K5"/>
<evidence type="ECO:0000313" key="6">
    <source>
        <dbReference type="EMBL" id="APB31193.1"/>
    </source>
</evidence>
<dbReference type="SMART" id="SM00382">
    <property type="entry name" value="AAA"/>
    <property type="match status" value="1"/>
</dbReference>
<dbReference type="GO" id="GO:0005524">
    <property type="term" value="F:ATP binding"/>
    <property type="evidence" value="ECO:0007669"/>
    <property type="project" value="UniProtKB-KW"/>
</dbReference>
<keyword evidence="7" id="KW-1185">Reference proteome</keyword>
<dbReference type="SUPFAM" id="SSF52540">
    <property type="entry name" value="P-loop containing nucleoside triphosphate hydrolases"/>
    <property type="match status" value="1"/>
</dbReference>
<dbReference type="NCBIfam" id="TIGR03740">
    <property type="entry name" value="galliderm_ABC"/>
    <property type="match status" value="1"/>
</dbReference>
<evidence type="ECO:0000256" key="1">
    <source>
        <dbReference type="ARBA" id="ARBA00005417"/>
    </source>
</evidence>
<dbReference type="Gene3D" id="3.40.50.300">
    <property type="entry name" value="P-loop containing nucleotide triphosphate hydrolases"/>
    <property type="match status" value="1"/>
</dbReference>
<dbReference type="GO" id="GO:0016887">
    <property type="term" value="F:ATP hydrolysis activity"/>
    <property type="evidence" value="ECO:0007669"/>
    <property type="project" value="InterPro"/>
</dbReference>
<evidence type="ECO:0000256" key="3">
    <source>
        <dbReference type="ARBA" id="ARBA00022741"/>
    </source>
</evidence>
<evidence type="ECO:0000259" key="5">
    <source>
        <dbReference type="PROSITE" id="PS50893"/>
    </source>
</evidence>
<evidence type="ECO:0000256" key="4">
    <source>
        <dbReference type="ARBA" id="ARBA00022840"/>
    </source>
</evidence>
<dbReference type="InterPro" id="IPR017871">
    <property type="entry name" value="ABC_transporter-like_CS"/>
</dbReference>
<dbReference type="Pfam" id="PF00005">
    <property type="entry name" value="ABC_tran"/>
    <property type="match status" value="1"/>
</dbReference>
<dbReference type="RefSeq" id="WP_071456780.1">
    <property type="nucleotide sequence ID" value="NZ_CP017267.1"/>
</dbReference>
<dbReference type="KEGG" id="vte:BHY08_04725"/>
<keyword evidence="3" id="KW-0547">Nucleotide-binding</keyword>
<proteinExistence type="inferred from homology"/>